<organism evidence="1 2">
    <name type="scientific">Romanomermis culicivorax</name>
    <name type="common">Nematode worm</name>
    <dbReference type="NCBI Taxonomy" id="13658"/>
    <lineage>
        <taxon>Eukaryota</taxon>
        <taxon>Metazoa</taxon>
        <taxon>Ecdysozoa</taxon>
        <taxon>Nematoda</taxon>
        <taxon>Enoplea</taxon>
        <taxon>Dorylaimia</taxon>
        <taxon>Mermithida</taxon>
        <taxon>Mermithoidea</taxon>
        <taxon>Mermithidae</taxon>
        <taxon>Romanomermis</taxon>
    </lineage>
</organism>
<evidence type="ECO:0000313" key="1">
    <source>
        <dbReference type="Proteomes" id="UP000887565"/>
    </source>
</evidence>
<sequence>MMWCKDAKNFLMSQLAPDCNQLTIIHKLASITPEAGEEPARFLSKDMTYTQLLYQDEDQTFRHKQERHQAHKPSADQGIQDLQLVPAKTVSFQQPQPGNEILLEQLIKCWDREPEERQSRYCLGRESAQCLQPAPMTKFPST</sequence>
<keyword evidence="1" id="KW-1185">Reference proteome</keyword>
<proteinExistence type="predicted"/>
<accession>A0A915I6Z4</accession>
<name>A0A915I6Z4_ROMCU</name>
<dbReference type="WBParaSite" id="nRc.2.0.1.t09909-RA">
    <property type="protein sequence ID" value="nRc.2.0.1.t09909-RA"/>
    <property type="gene ID" value="nRc.2.0.1.g09909"/>
</dbReference>
<evidence type="ECO:0000313" key="2">
    <source>
        <dbReference type="WBParaSite" id="nRc.2.0.1.t09909-RA"/>
    </source>
</evidence>
<reference evidence="2" key="1">
    <citation type="submission" date="2022-11" db="UniProtKB">
        <authorList>
            <consortium name="WormBaseParasite"/>
        </authorList>
    </citation>
    <scope>IDENTIFICATION</scope>
</reference>
<dbReference type="Proteomes" id="UP000887565">
    <property type="component" value="Unplaced"/>
</dbReference>
<dbReference type="AlphaFoldDB" id="A0A915I6Z4"/>
<protein>
    <submittedName>
        <fullName evidence="2">Uncharacterized protein</fullName>
    </submittedName>
</protein>